<accession>A0A9N9X3V5</accession>
<dbReference type="PROSITE" id="PS50235">
    <property type="entry name" value="USP_3"/>
    <property type="match status" value="1"/>
</dbReference>
<dbReference type="AlphaFoldDB" id="A0A9N9X3V5"/>
<dbReference type="GO" id="GO:0005634">
    <property type="term" value="C:nucleus"/>
    <property type="evidence" value="ECO:0007669"/>
    <property type="project" value="TreeGrafter"/>
</dbReference>
<dbReference type="InterPro" id="IPR028889">
    <property type="entry name" value="USP"/>
</dbReference>
<keyword evidence="4" id="KW-1185">Reference proteome</keyword>
<dbReference type="EMBL" id="OU896720">
    <property type="protein sequence ID" value="CAG9816614.1"/>
    <property type="molecule type" value="Genomic_DNA"/>
</dbReference>
<evidence type="ECO:0000313" key="3">
    <source>
        <dbReference type="EMBL" id="CAG9816614.1"/>
    </source>
</evidence>
<dbReference type="SUPFAM" id="SSF54001">
    <property type="entry name" value="Cysteine proteinases"/>
    <property type="match status" value="1"/>
</dbReference>
<dbReference type="InterPro" id="IPR001394">
    <property type="entry name" value="Peptidase_C19_UCH"/>
</dbReference>
<comment type="similarity">
    <text evidence="1">Belongs to the peptidase C19 family.</text>
</comment>
<gene>
    <name evidence="3" type="ORF">PHAECO_LOCUS4125</name>
</gene>
<organism evidence="3 4">
    <name type="scientific">Phaedon cochleariae</name>
    <name type="common">Mustard beetle</name>
    <dbReference type="NCBI Taxonomy" id="80249"/>
    <lineage>
        <taxon>Eukaryota</taxon>
        <taxon>Metazoa</taxon>
        <taxon>Ecdysozoa</taxon>
        <taxon>Arthropoda</taxon>
        <taxon>Hexapoda</taxon>
        <taxon>Insecta</taxon>
        <taxon>Pterygota</taxon>
        <taxon>Neoptera</taxon>
        <taxon>Endopterygota</taxon>
        <taxon>Coleoptera</taxon>
        <taxon>Polyphaga</taxon>
        <taxon>Cucujiformia</taxon>
        <taxon>Chrysomeloidea</taxon>
        <taxon>Chrysomelidae</taxon>
        <taxon>Chrysomelinae</taxon>
        <taxon>Chrysomelini</taxon>
        <taxon>Phaedon</taxon>
    </lineage>
</organism>
<reference evidence="3" key="1">
    <citation type="submission" date="2022-01" db="EMBL/GenBank/DDBJ databases">
        <authorList>
            <person name="King R."/>
        </authorList>
    </citation>
    <scope>NUCLEOTIDE SEQUENCE</scope>
</reference>
<feature type="domain" description="USP" evidence="2">
    <location>
        <begin position="1"/>
        <end position="156"/>
    </location>
</feature>
<dbReference type="Proteomes" id="UP001153737">
    <property type="component" value="Chromosome 14"/>
</dbReference>
<evidence type="ECO:0000313" key="4">
    <source>
        <dbReference type="Proteomes" id="UP001153737"/>
    </source>
</evidence>
<protein>
    <recommendedName>
        <fullName evidence="2">USP domain-containing protein</fullName>
    </recommendedName>
</protein>
<reference evidence="3" key="2">
    <citation type="submission" date="2022-10" db="EMBL/GenBank/DDBJ databases">
        <authorList>
            <consortium name="ENA_rothamsted_submissions"/>
            <consortium name="culmorum"/>
            <person name="King R."/>
        </authorList>
    </citation>
    <scope>NUCLEOTIDE SEQUENCE</scope>
</reference>
<evidence type="ECO:0000256" key="1">
    <source>
        <dbReference type="ARBA" id="ARBA00009085"/>
    </source>
</evidence>
<evidence type="ECO:0000259" key="2">
    <source>
        <dbReference type="PROSITE" id="PS50235"/>
    </source>
</evidence>
<name>A0A9N9X3V5_PHACE</name>
<dbReference type="PANTHER" id="PTHR24006:SF908">
    <property type="entry name" value="DEUBIQUITINATING APOPTOTIC INHIBITOR, ISOFORM A"/>
    <property type="match status" value="1"/>
</dbReference>
<dbReference type="OrthoDB" id="2420415at2759"/>
<sequence>MLIVPRCLVCGTKSDRVDLFRELQLSFPNTNYSENQTVQSMLVYYFKPEKLAEDNQCYCEICSQLTVREHITKIMAPPLKLFRYDPSSHQSIKMQHSICLDEQLIIDSWINQLYAVVIPCGSSVDSGHYFTISKDKNDWYQFNDGSVSRTSSEKLS</sequence>
<dbReference type="Pfam" id="PF00443">
    <property type="entry name" value="UCH"/>
    <property type="match status" value="1"/>
</dbReference>
<dbReference type="PANTHER" id="PTHR24006">
    <property type="entry name" value="UBIQUITIN CARBOXYL-TERMINAL HYDROLASE"/>
    <property type="match status" value="1"/>
</dbReference>
<dbReference type="Gene3D" id="3.90.70.10">
    <property type="entry name" value="Cysteine proteinases"/>
    <property type="match status" value="1"/>
</dbReference>
<dbReference type="GO" id="GO:0004843">
    <property type="term" value="F:cysteine-type deubiquitinase activity"/>
    <property type="evidence" value="ECO:0007669"/>
    <property type="project" value="InterPro"/>
</dbReference>
<dbReference type="GO" id="GO:0005829">
    <property type="term" value="C:cytosol"/>
    <property type="evidence" value="ECO:0007669"/>
    <property type="project" value="TreeGrafter"/>
</dbReference>
<dbReference type="InterPro" id="IPR038765">
    <property type="entry name" value="Papain-like_cys_pep_sf"/>
</dbReference>
<proteinExistence type="inferred from homology"/>
<dbReference type="InterPro" id="IPR050164">
    <property type="entry name" value="Peptidase_C19"/>
</dbReference>
<dbReference type="GO" id="GO:0016579">
    <property type="term" value="P:protein deubiquitination"/>
    <property type="evidence" value="ECO:0007669"/>
    <property type="project" value="InterPro"/>
</dbReference>